<dbReference type="AlphaFoldDB" id="A0A813KFM0"/>
<keyword evidence="1" id="KW-0812">Transmembrane</keyword>
<feature type="transmembrane region" description="Helical" evidence="1">
    <location>
        <begin position="43"/>
        <end position="72"/>
    </location>
</feature>
<evidence type="ECO:0000313" key="3">
    <source>
        <dbReference type="EMBL" id="CAE8702434.1"/>
    </source>
</evidence>
<reference evidence="3" key="1">
    <citation type="submission" date="2021-02" db="EMBL/GenBank/DDBJ databases">
        <authorList>
            <person name="Dougan E. K."/>
            <person name="Rhodes N."/>
            <person name="Thang M."/>
            <person name="Chan C."/>
        </authorList>
    </citation>
    <scope>NUCLEOTIDE SEQUENCE</scope>
</reference>
<dbReference type="InterPro" id="IPR011992">
    <property type="entry name" value="EF-hand-dom_pair"/>
</dbReference>
<feature type="non-terminal residue" evidence="3">
    <location>
        <position position="1"/>
    </location>
</feature>
<keyword evidence="1" id="KW-1133">Transmembrane helix</keyword>
<dbReference type="Proteomes" id="UP000626109">
    <property type="component" value="Unassembled WGS sequence"/>
</dbReference>
<evidence type="ECO:0000259" key="2">
    <source>
        <dbReference type="PROSITE" id="PS50222"/>
    </source>
</evidence>
<feature type="domain" description="EF-hand" evidence="2">
    <location>
        <begin position="137"/>
        <end position="172"/>
    </location>
</feature>
<dbReference type="Gene3D" id="1.10.287.70">
    <property type="match status" value="1"/>
</dbReference>
<organism evidence="3 4">
    <name type="scientific">Polarella glacialis</name>
    <name type="common">Dinoflagellate</name>
    <dbReference type="NCBI Taxonomy" id="89957"/>
    <lineage>
        <taxon>Eukaryota</taxon>
        <taxon>Sar</taxon>
        <taxon>Alveolata</taxon>
        <taxon>Dinophyceae</taxon>
        <taxon>Suessiales</taxon>
        <taxon>Suessiaceae</taxon>
        <taxon>Polarella</taxon>
    </lineage>
</organism>
<dbReference type="InterPro" id="IPR002048">
    <property type="entry name" value="EF_hand_dom"/>
</dbReference>
<dbReference type="SUPFAM" id="SSF47473">
    <property type="entry name" value="EF-hand"/>
    <property type="match status" value="1"/>
</dbReference>
<protein>
    <recommendedName>
        <fullName evidence="2">EF-hand domain-containing protein</fullName>
    </recommendedName>
</protein>
<evidence type="ECO:0000256" key="1">
    <source>
        <dbReference type="SAM" id="Phobius"/>
    </source>
</evidence>
<dbReference type="GO" id="GO:0005509">
    <property type="term" value="F:calcium ion binding"/>
    <property type="evidence" value="ECO:0007669"/>
    <property type="project" value="InterPro"/>
</dbReference>
<evidence type="ECO:0000313" key="4">
    <source>
        <dbReference type="Proteomes" id="UP000626109"/>
    </source>
</evidence>
<dbReference type="PROSITE" id="PS50222">
    <property type="entry name" value="EF_HAND_2"/>
    <property type="match status" value="1"/>
</dbReference>
<proteinExistence type="predicted"/>
<name>A0A813KFM0_POLGL</name>
<dbReference type="EMBL" id="CAJNNW010030095">
    <property type="protein sequence ID" value="CAE8702434.1"/>
    <property type="molecule type" value="Genomic_DNA"/>
</dbReference>
<comment type="caution">
    <text evidence="3">The sequence shown here is derived from an EMBL/GenBank/DDBJ whole genome shotgun (WGS) entry which is preliminary data.</text>
</comment>
<gene>
    <name evidence="3" type="ORF">PGLA2088_LOCUS32424</name>
</gene>
<keyword evidence="1" id="KW-0472">Membrane</keyword>
<sequence length="210" mass="22114">GVVDRLGDLFGSLPSAAWTLFAAATHGETWPKLADPLSEVGPAYFAVLLLYIVFVVLGMLNIITGVFVNVVFEGLSLGRGLDVDNVSARPSSFVQRLMSAFIEAGIDPQGPVSWEELSDSIVGGGICIKASLMMLDIGVPDAQRIFNVLDKDGTGRISLLSFVEACVALQGVGKAVDIGLLQWRLDSLSDTITSCSRLPAQTAAVAVDST</sequence>
<accession>A0A813KFM0</accession>